<dbReference type="RefSeq" id="WP_152498743.1">
    <property type="nucleotide sequence ID" value="NZ_AURB01000101.1"/>
</dbReference>
<dbReference type="Proteomes" id="UP000829401">
    <property type="component" value="Chromosome"/>
</dbReference>
<dbReference type="AlphaFoldDB" id="A0A9E6ZE57"/>
<keyword evidence="2" id="KW-1185">Reference proteome</keyword>
<protein>
    <submittedName>
        <fullName evidence="1">Uncharacterized protein</fullName>
    </submittedName>
</protein>
<dbReference type="EMBL" id="CP080467">
    <property type="protein sequence ID" value="UNO47595.1"/>
    <property type="molecule type" value="Genomic_DNA"/>
</dbReference>
<reference evidence="2" key="1">
    <citation type="journal article" date="2022" name="G3 (Bethesda)">
        <title>Unveiling the complete genome sequence of Alicyclobacillus acidoterrestris DSM 3922T, a taint-producing strain.</title>
        <authorList>
            <person name="Leonardo I.C."/>
            <person name="Barreto Crespo M.T."/>
            <person name="Gaspar F.B."/>
        </authorList>
    </citation>
    <scope>NUCLEOTIDE SEQUENCE [LARGE SCALE GENOMIC DNA]</scope>
    <source>
        <strain evidence="2">DSM 3922</strain>
    </source>
</reference>
<accession>A0A9E6ZE57</accession>
<proteinExistence type="predicted"/>
<organism evidence="1 2">
    <name type="scientific">Alicyclobacillus acidoterrestris (strain ATCC 49025 / DSM 3922 / CIP 106132 / NCIMB 13137 / GD3B)</name>
    <dbReference type="NCBI Taxonomy" id="1356854"/>
    <lineage>
        <taxon>Bacteria</taxon>
        <taxon>Bacillati</taxon>
        <taxon>Bacillota</taxon>
        <taxon>Bacilli</taxon>
        <taxon>Bacillales</taxon>
        <taxon>Alicyclobacillaceae</taxon>
        <taxon>Alicyclobacillus</taxon>
    </lineage>
</organism>
<evidence type="ECO:0000313" key="1">
    <source>
        <dbReference type="EMBL" id="UNO47595.1"/>
    </source>
</evidence>
<gene>
    <name evidence="1" type="ORF">K1I37_12900</name>
</gene>
<sequence length="92" mass="10660">MGIDPWLMCKFAYKMMHPVYYRRARAILKSYDYAALQDPYAVGCMIDSLCTACRDKLTPAQRAAATRFVISQRCNPANPSHRARMRRMVFGY</sequence>
<evidence type="ECO:0000313" key="2">
    <source>
        <dbReference type="Proteomes" id="UP000829401"/>
    </source>
</evidence>
<name>A0A9E6ZE57_ALIAG</name>
<dbReference type="OrthoDB" id="2624091at2"/>
<dbReference type="KEGG" id="aaco:K1I37_12900"/>